<dbReference type="InterPro" id="IPR003018">
    <property type="entry name" value="GAF"/>
</dbReference>
<sequence>MDPDPSVSGLRVAFARIQGMLLSQANATTAVDQLARVARAVIGPAVGAGASLFDDTGRAGSTGATDVLTAAADALQYELGEGPCLSAWATAAVVRIDDTAPESRWPDWYAAAHAQDIRSVLSTPLVLGGRRVGAMKVYAGDPGAFTVEDEGTLGLLAAAVAVLLGCAQPADAPHRLSASLQAALADRQEVGVAVGVLMERHGTDVQEARAALLDEAVLQERPLAQVVRQILARLAGREG</sequence>
<dbReference type="EMBL" id="BMEQ01000027">
    <property type="protein sequence ID" value="GGG67409.1"/>
    <property type="molecule type" value="Genomic_DNA"/>
</dbReference>
<evidence type="ECO:0000256" key="1">
    <source>
        <dbReference type="ARBA" id="ARBA00023015"/>
    </source>
</evidence>
<reference evidence="4" key="1">
    <citation type="journal article" date="2014" name="Int. J. Syst. Evol. Microbiol.">
        <title>Complete genome sequence of Corynebacterium casei LMG S-19264T (=DSM 44701T), isolated from a smear-ripened cheese.</title>
        <authorList>
            <consortium name="US DOE Joint Genome Institute (JGI-PGF)"/>
            <person name="Walter F."/>
            <person name="Albersmeier A."/>
            <person name="Kalinowski J."/>
            <person name="Ruckert C."/>
        </authorList>
    </citation>
    <scope>NUCLEOTIDE SEQUENCE</scope>
    <source>
        <strain evidence="4">CGMCC 1.12187</strain>
    </source>
</reference>
<dbReference type="InterPro" id="IPR029016">
    <property type="entry name" value="GAF-like_dom_sf"/>
</dbReference>
<dbReference type="SMART" id="SM01012">
    <property type="entry name" value="ANTAR"/>
    <property type="match status" value="1"/>
</dbReference>
<comment type="caution">
    <text evidence="4">The sequence shown here is derived from an EMBL/GenBank/DDBJ whole genome shotgun (WGS) entry which is preliminary data.</text>
</comment>
<evidence type="ECO:0000259" key="3">
    <source>
        <dbReference type="PROSITE" id="PS50921"/>
    </source>
</evidence>
<dbReference type="Gene3D" id="3.30.450.40">
    <property type="match status" value="1"/>
</dbReference>
<dbReference type="SMART" id="SM00065">
    <property type="entry name" value="GAF"/>
    <property type="match status" value="1"/>
</dbReference>
<name>A0A917LZ60_9MICC</name>
<feature type="domain" description="ANTAR" evidence="3">
    <location>
        <begin position="170"/>
        <end position="231"/>
    </location>
</feature>
<dbReference type="RefSeq" id="WP_188539498.1">
    <property type="nucleotide sequence ID" value="NZ_BMEQ01000027.1"/>
</dbReference>
<reference evidence="4" key="2">
    <citation type="submission" date="2020-09" db="EMBL/GenBank/DDBJ databases">
        <authorList>
            <person name="Sun Q."/>
            <person name="Zhou Y."/>
        </authorList>
    </citation>
    <scope>NUCLEOTIDE SEQUENCE</scope>
    <source>
        <strain evidence="4">CGMCC 1.12187</strain>
    </source>
</reference>
<dbReference type="GO" id="GO:0003723">
    <property type="term" value="F:RNA binding"/>
    <property type="evidence" value="ECO:0007669"/>
    <property type="project" value="InterPro"/>
</dbReference>
<dbReference type="PROSITE" id="PS50921">
    <property type="entry name" value="ANTAR"/>
    <property type="match status" value="1"/>
</dbReference>
<dbReference type="Proteomes" id="UP000638848">
    <property type="component" value="Unassembled WGS sequence"/>
</dbReference>
<evidence type="ECO:0000313" key="4">
    <source>
        <dbReference type="EMBL" id="GGG67409.1"/>
    </source>
</evidence>
<dbReference type="InterPro" id="IPR012074">
    <property type="entry name" value="GAF_ANTAR"/>
</dbReference>
<dbReference type="Pfam" id="PF03861">
    <property type="entry name" value="ANTAR"/>
    <property type="match status" value="1"/>
</dbReference>
<evidence type="ECO:0000256" key="2">
    <source>
        <dbReference type="ARBA" id="ARBA00023163"/>
    </source>
</evidence>
<dbReference type="Pfam" id="PF13185">
    <property type="entry name" value="GAF_2"/>
    <property type="match status" value="1"/>
</dbReference>
<dbReference type="PIRSF" id="PIRSF036625">
    <property type="entry name" value="GAF_ANTAR"/>
    <property type="match status" value="1"/>
</dbReference>
<accession>A0A917LZ60</accession>
<keyword evidence="5" id="KW-1185">Reference proteome</keyword>
<keyword evidence="2" id="KW-0804">Transcription</keyword>
<dbReference type="Gene3D" id="1.10.10.10">
    <property type="entry name" value="Winged helix-like DNA-binding domain superfamily/Winged helix DNA-binding domain"/>
    <property type="match status" value="1"/>
</dbReference>
<dbReference type="InterPro" id="IPR036388">
    <property type="entry name" value="WH-like_DNA-bd_sf"/>
</dbReference>
<proteinExistence type="predicted"/>
<dbReference type="AlphaFoldDB" id="A0A917LZ60"/>
<organism evidence="4 5">
    <name type="scientific">Kocuria dechangensis</name>
    <dbReference type="NCBI Taxonomy" id="1176249"/>
    <lineage>
        <taxon>Bacteria</taxon>
        <taxon>Bacillati</taxon>
        <taxon>Actinomycetota</taxon>
        <taxon>Actinomycetes</taxon>
        <taxon>Micrococcales</taxon>
        <taxon>Micrococcaceae</taxon>
        <taxon>Kocuria</taxon>
    </lineage>
</organism>
<dbReference type="SUPFAM" id="SSF55781">
    <property type="entry name" value="GAF domain-like"/>
    <property type="match status" value="1"/>
</dbReference>
<evidence type="ECO:0000313" key="5">
    <source>
        <dbReference type="Proteomes" id="UP000638848"/>
    </source>
</evidence>
<dbReference type="InterPro" id="IPR005561">
    <property type="entry name" value="ANTAR"/>
</dbReference>
<gene>
    <name evidence="4" type="ORF">GCM10011374_34580</name>
</gene>
<keyword evidence="1" id="KW-0805">Transcription regulation</keyword>
<protein>
    <submittedName>
        <fullName evidence="4">Transcriptional regulator</fullName>
    </submittedName>
</protein>